<keyword evidence="1" id="KW-0472">Membrane</keyword>
<evidence type="ECO:0008006" key="4">
    <source>
        <dbReference type="Google" id="ProtNLM"/>
    </source>
</evidence>
<accession>A0ABV2RGG3</accession>
<evidence type="ECO:0000313" key="3">
    <source>
        <dbReference type="Proteomes" id="UP001549313"/>
    </source>
</evidence>
<name>A0ABV2RGG3_9CAUL</name>
<dbReference type="Proteomes" id="UP001549313">
    <property type="component" value="Unassembled WGS sequence"/>
</dbReference>
<feature type="transmembrane region" description="Helical" evidence="1">
    <location>
        <begin position="44"/>
        <end position="63"/>
    </location>
</feature>
<dbReference type="EMBL" id="JBEPTF010000004">
    <property type="protein sequence ID" value="MET4685078.1"/>
    <property type="molecule type" value="Genomic_DNA"/>
</dbReference>
<evidence type="ECO:0000313" key="2">
    <source>
        <dbReference type="EMBL" id="MET4685078.1"/>
    </source>
</evidence>
<keyword evidence="3" id="KW-1185">Reference proteome</keyword>
<keyword evidence="1" id="KW-1133">Transmembrane helix</keyword>
<organism evidence="2 3">
    <name type="scientific">Brevundimonas faecalis</name>
    <dbReference type="NCBI Taxonomy" id="947378"/>
    <lineage>
        <taxon>Bacteria</taxon>
        <taxon>Pseudomonadati</taxon>
        <taxon>Pseudomonadota</taxon>
        <taxon>Alphaproteobacteria</taxon>
        <taxon>Caulobacterales</taxon>
        <taxon>Caulobacteraceae</taxon>
        <taxon>Brevundimonas</taxon>
    </lineage>
</organism>
<dbReference type="RefSeq" id="WP_354090034.1">
    <property type="nucleotide sequence ID" value="NZ_JBEPTF010000004.1"/>
</dbReference>
<keyword evidence="1" id="KW-0812">Transmembrane</keyword>
<reference evidence="2 3" key="1">
    <citation type="submission" date="2024-06" db="EMBL/GenBank/DDBJ databases">
        <title>Sorghum-associated microbial communities from plants grown in Nebraska, USA.</title>
        <authorList>
            <person name="Schachtman D."/>
        </authorList>
    </citation>
    <scope>NUCLEOTIDE SEQUENCE [LARGE SCALE GENOMIC DNA]</scope>
    <source>
        <strain evidence="2 3">2814</strain>
    </source>
</reference>
<comment type="caution">
    <text evidence="2">The sequence shown here is derived from an EMBL/GenBank/DDBJ whole genome shotgun (WGS) entry which is preliminary data.</text>
</comment>
<gene>
    <name evidence="2" type="ORF">ABIE19_003027</name>
</gene>
<proteinExistence type="predicted"/>
<evidence type="ECO:0000256" key="1">
    <source>
        <dbReference type="SAM" id="Phobius"/>
    </source>
</evidence>
<sequence length="93" mass="9933">MTDEIERLLATPLSADEDGRLAGLDVGVWRRIEERQAQRRAGQVRLAVMAAALVIGVANGGVLGRAFEPRPSDIQVFSVSAGLSPMTRFEVGG</sequence>
<protein>
    <recommendedName>
        <fullName evidence="4">Anti-sigma factor</fullName>
    </recommendedName>
</protein>